<dbReference type="OrthoDB" id="9809663at2"/>
<keyword evidence="1 3" id="KW-0479">Metal-binding</keyword>
<dbReference type="STRING" id="247633.GP2143_00652"/>
<dbReference type="SUPFAM" id="SSF57716">
    <property type="entry name" value="Glucocorticoid receptor-like (DNA-binding domain)"/>
    <property type="match status" value="1"/>
</dbReference>
<reference evidence="4 5" key="1">
    <citation type="journal article" date="2010" name="J. Bacteriol.">
        <title>Genome sequence of the oligotrophic marine Gammaproteobacterium HTCC2143, isolated from the Oregon Coast.</title>
        <authorList>
            <person name="Oh H.M."/>
            <person name="Kang I."/>
            <person name="Ferriera S."/>
            <person name="Giovannoni S.J."/>
            <person name="Cho J.C."/>
        </authorList>
    </citation>
    <scope>NUCLEOTIDE SEQUENCE [LARGE SCALE GENOMIC DNA]</scope>
    <source>
        <strain evidence="4 5">HTCC2143</strain>
    </source>
</reference>
<sequence>MNKDTTKFVNCPGCKISTEWRTDNPHRPFCSDSCRNKDFIAWANEDNAMPGNPVYDDMLSDDF</sequence>
<comment type="similarity">
    <text evidence="3">Belongs to the DNA gyrase inhibitor YacG family.</text>
</comment>
<dbReference type="PANTHER" id="PTHR36150">
    <property type="entry name" value="DNA GYRASE INHIBITOR YACG"/>
    <property type="match status" value="1"/>
</dbReference>
<name>A0YF08_9GAMM</name>
<feature type="binding site" evidence="3">
    <location>
        <position position="34"/>
    </location>
    <ligand>
        <name>Zn(2+)</name>
        <dbReference type="ChEBI" id="CHEBI:29105"/>
    </ligand>
</feature>
<dbReference type="HAMAP" id="MF_00649">
    <property type="entry name" value="DNA_gyrase_inhibitor_YacG"/>
    <property type="match status" value="1"/>
</dbReference>
<evidence type="ECO:0000256" key="2">
    <source>
        <dbReference type="ARBA" id="ARBA00022833"/>
    </source>
</evidence>
<keyword evidence="2 3" id="KW-0862">Zinc</keyword>
<dbReference type="AlphaFoldDB" id="A0YF08"/>
<comment type="subunit">
    <text evidence="3">Interacts with GyrB.</text>
</comment>
<proteinExistence type="inferred from homology"/>
<evidence type="ECO:0000256" key="1">
    <source>
        <dbReference type="ARBA" id="ARBA00022723"/>
    </source>
</evidence>
<dbReference type="GO" id="GO:0008657">
    <property type="term" value="F:DNA topoisomerase type II (double strand cut, ATP-hydrolyzing) inhibitor activity"/>
    <property type="evidence" value="ECO:0007669"/>
    <property type="project" value="UniProtKB-UniRule"/>
</dbReference>
<keyword evidence="5" id="KW-1185">Reference proteome</keyword>
<dbReference type="Gene3D" id="3.30.50.10">
    <property type="entry name" value="Erythroid Transcription Factor GATA-1, subunit A"/>
    <property type="match status" value="1"/>
</dbReference>
<feature type="binding site" evidence="3">
    <location>
        <position position="11"/>
    </location>
    <ligand>
        <name>Zn(2+)</name>
        <dbReference type="ChEBI" id="CHEBI:29105"/>
    </ligand>
</feature>
<accession>A0YF08</accession>
<comment type="function">
    <text evidence="3">Inhibits all the catalytic activities of DNA gyrase by preventing its interaction with DNA. Acts by binding directly to the C-terminal domain of GyrB, which probably disrupts DNA binding by the gyrase.</text>
</comment>
<evidence type="ECO:0000313" key="4">
    <source>
        <dbReference type="EMBL" id="EAW30603.1"/>
    </source>
</evidence>
<dbReference type="EMBL" id="AAVT01000007">
    <property type="protein sequence ID" value="EAW30603.1"/>
    <property type="molecule type" value="Genomic_DNA"/>
</dbReference>
<comment type="cofactor">
    <cofactor evidence="3">
        <name>Zn(2+)</name>
        <dbReference type="ChEBI" id="CHEBI:29105"/>
    </cofactor>
    <text evidence="3">Binds 1 zinc ion.</text>
</comment>
<feature type="binding site" evidence="3">
    <location>
        <position position="14"/>
    </location>
    <ligand>
        <name>Zn(2+)</name>
        <dbReference type="ChEBI" id="CHEBI:29105"/>
    </ligand>
</feature>
<organism evidence="4 5">
    <name type="scientific">marine gamma proteobacterium HTCC2143</name>
    <dbReference type="NCBI Taxonomy" id="247633"/>
    <lineage>
        <taxon>Bacteria</taxon>
        <taxon>Pseudomonadati</taxon>
        <taxon>Pseudomonadota</taxon>
        <taxon>Gammaproteobacteria</taxon>
        <taxon>Cellvibrionales</taxon>
        <taxon>Spongiibacteraceae</taxon>
        <taxon>BD1-7 clade</taxon>
    </lineage>
</organism>
<dbReference type="GO" id="GO:0006355">
    <property type="term" value="P:regulation of DNA-templated transcription"/>
    <property type="evidence" value="ECO:0007669"/>
    <property type="project" value="InterPro"/>
</dbReference>
<dbReference type="PANTHER" id="PTHR36150:SF1">
    <property type="entry name" value="DNA GYRASE INHIBITOR YACG"/>
    <property type="match status" value="1"/>
</dbReference>
<dbReference type="InterPro" id="IPR005584">
    <property type="entry name" value="DNA_gyrase_inhibitor_YacG"/>
</dbReference>
<gene>
    <name evidence="3" type="primary">yacG</name>
    <name evidence="4" type="ORF">GP2143_00652</name>
</gene>
<evidence type="ECO:0000256" key="3">
    <source>
        <dbReference type="HAMAP-Rule" id="MF_00649"/>
    </source>
</evidence>
<dbReference type="InterPro" id="IPR013088">
    <property type="entry name" value="Znf_NHR/GATA"/>
</dbReference>
<comment type="caution">
    <text evidence="4">The sequence shown here is derived from an EMBL/GenBank/DDBJ whole genome shotgun (WGS) entry which is preliminary data.</text>
</comment>
<dbReference type="Pfam" id="PF03884">
    <property type="entry name" value="YacG"/>
    <property type="match status" value="1"/>
</dbReference>
<dbReference type="Proteomes" id="UP000004931">
    <property type="component" value="Unassembled WGS sequence"/>
</dbReference>
<dbReference type="GO" id="GO:0008270">
    <property type="term" value="F:zinc ion binding"/>
    <property type="evidence" value="ECO:0007669"/>
    <property type="project" value="UniProtKB-UniRule"/>
</dbReference>
<protein>
    <recommendedName>
        <fullName evidence="3">DNA gyrase inhibitor YacG</fullName>
    </recommendedName>
</protein>
<feature type="binding site" evidence="3">
    <location>
        <position position="30"/>
    </location>
    <ligand>
        <name>Zn(2+)</name>
        <dbReference type="ChEBI" id="CHEBI:29105"/>
    </ligand>
</feature>
<evidence type="ECO:0000313" key="5">
    <source>
        <dbReference type="Proteomes" id="UP000004931"/>
    </source>
</evidence>
<dbReference type="eggNOG" id="COG3024">
    <property type="taxonomic scope" value="Bacteria"/>
</dbReference>